<dbReference type="SUPFAM" id="SSF53623">
    <property type="entry name" value="MurD-like peptide ligases, catalytic domain"/>
    <property type="match status" value="1"/>
</dbReference>
<keyword evidence="5 7" id="KW-0131">Cell cycle</keyword>
<keyword evidence="6 7" id="KW-0961">Cell wall biogenesis/degradation</keyword>
<dbReference type="InterPro" id="IPR013221">
    <property type="entry name" value="Mur_ligase_cen"/>
</dbReference>
<keyword evidence="2 7" id="KW-0132">Cell division</keyword>
<feature type="binding site" evidence="7">
    <location>
        <begin position="394"/>
        <end position="397"/>
    </location>
    <ligand>
        <name>meso-2,6-diaminopimelate</name>
        <dbReference type="ChEBI" id="CHEBI:57791"/>
    </ligand>
</feature>
<feature type="short sequence motif" description="Meso-diaminopimelate recognition motif" evidence="7">
    <location>
        <begin position="394"/>
        <end position="397"/>
    </location>
</feature>
<keyword evidence="4 7" id="KW-0573">Peptidoglycan synthesis</keyword>
<dbReference type="Gene3D" id="3.40.1390.10">
    <property type="entry name" value="MurE/MurF, N-terminal domain"/>
    <property type="match status" value="1"/>
</dbReference>
<dbReference type="NCBIfam" id="TIGR01085">
    <property type="entry name" value="murE"/>
    <property type="match status" value="1"/>
</dbReference>
<comment type="similarity">
    <text evidence="1 7">Belongs to the MurCDEF family. MurE subfamily.</text>
</comment>
<dbReference type="Gene3D" id="3.90.190.20">
    <property type="entry name" value="Mur ligase, C-terminal domain"/>
    <property type="match status" value="1"/>
</dbReference>
<dbReference type="Pfam" id="PF02875">
    <property type="entry name" value="Mur_ligase_C"/>
    <property type="match status" value="1"/>
</dbReference>
<dbReference type="GO" id="GO:0008360">
    <property type="term" value="P:regulation of cell shape"/>
    <property type="evidence" value="ECO:0007669"/>
    <property type="project" value="UniProtKB-KW"/>
</dbReference>
<dbReference type="GO" id="GO:0005524">
    <property type="term" value="F:ATP binding"/>
    <property type="evidence" value="ECO:0007669"/>
    <property type="project" value="UniProtKB-UniRule"/>
</dbReference>
<name>A0A1V4QHX1_UNCW3</name>
<evidence type="ECO:0000259" key="9">
    <source>
        <dbReference type="Pfam" id="PF01225"/>
    </source>
</evidence>
<comment type="caution">
    <text evidence="12">The sequence shown here is derived from an EMBL/GenBank/DDBJ whole genome shotgun (WGS) entry which is preliminary data.</text>
</comment>
<evidence type="ECO:0000256" key="4">
    <source>
        <dbReference type="ARBA" id="ARBA00022984"/>
    </source>
</evidence>
<feature type="binding site" evidence="7">
    <location>
        <position position="29"/>
    </location>
    <ligand>
        <name>UDP-N-acetyl-alpha-D-muramoyl-L-alanyl-D-glutamate</name>
        <dbReference type="ChEBI" id="CHEBI:83900"/>
    </ligand>
</feature>
<feature type="binding site" evidence="7">
    <location>
        <position position="448"/>
    </location>
    <ligand>
        <name>meso-2,6-diaminopimelate</name>
        <dbReference type="ChEBI" id="CHEBI:57791"/>
    </ligand>
</feature>
<feature type="modified residue" description="N6-carboxylysine" evidence="7">
    <location>
        <position position="214"/>
    </location>
</feature>
<dbReference type="EMBL" id="MUKB01000013">
    <property type="protein sequence ID" value="OPX18455.1"/>
    <property type="molecule type" value="Genomic_DNA"/>
</dbReference>
<dbReference type="InterPro" id="IPR035911">
    <property type="entry name" value="MurE/MurF_N"/>
</dbReference>
<dbReference type="UniPathway" id="UPA00219"/>
<evidence type="ECO:0000256" key="3">
    <source>
        <dbReference type="ARBA" id="ARBA00022960"/>
    </source>
</evidence>
<comment type="subcellular location">
    <subcellularLocation>
        <location evidence="7 8">Cytoplasm</location>
    </subcellularLocation>
</comment>
<feature type="binding site" evidence="7">
    <location>
        <begin position="147"/>
        <end position="148"/>
    </location>
    <ligand>
        <name>UDP-N-acetyl-alpha-D-muramoyl-L-alanyl-D-glutamate</name>
        <dbReference type="ChEBI" id="CHEBI:83900"/>
    </ligand>
</feature>
<dbReference type="InterPro" id="IPR005761">
    <property type="entry name" value="UDP-N-AcMur-Glu-dNH2Pim_ligase"/>
</dbReference>
<keyword evidence="7" id="KW-0963">Cytoplasm</keyword>
<dbReference type="SUPFAM" id="SSF53244">
    <property type="entry name" value="MurD-like peptide ligases, peptide-binding domain"/>
    <property type="match status" value="1"/>
</dbReference>
<keyword evidence="7" id="KW-0460">Magnesium</keyword>
<dbReference type="Proteomes" id="UP000191663">
    <property type="component" value="Unassembled WGS sequence"/>
</dbReference>
<dbReference type="PANTHER" id="PTHR23135:SF4">
    <property type="entry name" value="UDP-N-ACETYLMURAMOYL-L-ALANYL-D-GLUTAMATE--2,6-DIAMINOPIMELATE LIGASE MURE HOMOLOG, CHLOROPLASTIC"/>
    <property type="match status" value="1"/>
</dbReference>
<feature type="binding site" evidence="7">
    <location>
        <begin position="106"/>
        <end position="112"/>
    </location>
    <ligand>
        <name>ATP</name>
        <dbReference type="ChEBI" id="CHEBI:30616"/>
    </ligand>
</feature>
<accession>A0A1V4QHX1</accession>
<evidence type="ECO:0000313" key="13">
    <source>
        <dbReference type="Proteomes" id="UP000191663"/>
    </source>
</evidence>
<evidence type="ECO:0000256" key="2">
    <source>
        <dbReference type="ARBA" id="ARBA00022618"/>
    </source>
</evidence>
<evidence type="ECO:0000256" key="1">
    <source>
        <dbReference type="ARBA" id="ARBA00005898"/>
    </source>
</evidence>
<dbReference type="GO" id="GO:0000287">
    <property type="term" value="F:magnesium ion binding"/>
    <property type="evidence" value="ECO:0007669"/>
    <property type="project" value="UniProtKB-UniRule"/>
</dbReference>
<evidence type="ECO:0000256" key="5">
    <source>
        <dbReference type="ARBA" id="ARBA00023306"/>
    </source>
</evidence>
<organism evidence="12 13">
    <name type="scientific">candidate division WOR-3 bacterium 4484_100</name>
    <dbReference type="NCBI Taxonomy" id="1936077"/>
    <lineage>
        <taxon>Bacteria</taxon>
        <taxon>Bacteria division WOR-3</taxon>
    </lineage>
</organism>
<evidence type="ECO:0000313" key="12">
    <source>
        <dbReference type="EMBL" id="OPX18455.1"/>
    </source>
</evidence>
<proteinExistence type="inferred from homology"/>
<dbReference type="NCBIfam" id="NF001124">
    <property type="entry name" value="PRK00139.1-2"/>
    <property type="match status" value="1"/>
</dbReference>
<sequence>MQLKTLIEEIKKEVYNFQDVTISDIEFDSRKVKKGTLFIAVPGEKFDGHKFIDDARNRGAVAVVTERRVETDLPQIVVPDTRKIMSILARKLYGDFNELKKIGITGTNGKTTTAFLIHSILNRARISTGLIGTIYYIGKEKTRAEKTTPEAPDIYRLLNKFRNEGIHYVVMEVSSHALKLERVETLKFDTVVFTNLSQDHLDFHQTIEDYKNSKLHIFDLLKDKGTAVVNMDDPIIKDIYRRPLKHIVTFGMNKNANFWAEVLDEDINGITVQINHQGKKYELNSRLFGQYNVYNILAAFTTAFLMNINPEIIAEGIRAVSRIPGRMEQVVENVFVDFAHTPDAIKNVLSSLRKYIKGKLYIVFGCGGDRDKEKRPKMGAVATELADFAIITSDNPRSEPPKKIINDIIKGIKGNNYKVIEDRAEAICYALKLKKKDDVVLVAGKGHEEYQILKDRTIPFRDAEVIVKCSVNL</sequence>
<dbReference type="Pfam" id="PF08245">
    <property type="entry name" value="Mur_ligase_M"/>
    <property type="match status" value="1"/>
</dbReference>
<dbReference type="AlphaFoldDB" id="A0A1V4QHX1"/>
<dbReference type="NCBIfam" id="NF001126">
    <property type="entry name" value="PRK00139.1-4"/>
    <property type="match status" value="1"/>
</dbReference>
<dbReference type="GO" id="GO:0051301">
    <property type="term" value="P:cell division"/>
    <property type="evidence" value="ECO:0007669"/>
    <property type="project" value="UniProtKB-KW"/>
</dbReference>
<feature type="binding site" evidence="7">
    <location>
        <position position="174"/>
    </location>
    <ligand>
        <name>UDP-N-acetyl-alpha-D-muramoyl-L-alanyl-D-glutamate</name>
        <dbReference type="ChEBI" id="CHEBI:83900"/>
    </ligand>
</feature>
<comment type="PTM">
    <text evidence="7">Carboxylation is probably crucial for Mg(2+) binding and, consequently, for the gamma-phosphate positioning of ATP.</text>
</comment>
<feature type="binding site" evidence="7">
    <location>
        <position position="444"/>
    </location>
    <ligand>
        <name>meso-2,6-diaminopimelate</name>
        <dbReference type="ChEBI" id="CHEBI:57791"/>
    </ligand>
</feature>
<keyword evidence="7" id="KW-0067">ATP-binding</keyword>
<feature type="domain" description="Mur ligase N-terminal catalytic" evidence="9">
    <location>
        <begin position="22"/>
        <end position="90"/>
    </location>
</feature>
<dbReference type="Pfam" id="PF01225">
    <property type="entry name" value="Mur_ligase"/>
    <property type="match status" value="1"/>
</dbReference>
<dbReference type="Gene3D" id="3.40.1190.10">
    <property type="entry name" value="Mur-like, catalytic domain"/>
    <property type="match status" value="1"/>
</dbReference>
<dbReference type="SUPFAM" id="SSF63418">
    <property type="entry name" value="MurE/MurF N-terminal domain"/>
    <property type="match status" value="1"/>
</dbReference>
<reference evidence="13" key="1">
    <citation type="submission" date="2017-01" db="EMBL/GenBank/DDBJ databases">
        <title>Novel pathways for hydrocarbon cycling and metabolic interdependencies in hydrothermal sediment communities.</title>
        <authorList>
            <person name="Dombrowski N."/>
            <person name="Seitz K."/>
            <person name="Teske A."/>
            <person name="Baker B."/>
        </authorList>
    </citation>
    <scope>NUCLEOTIDE SEQUENCE [LARGE SCALE GENOMIC DNA]</scope>
</reference>
<dbReference type="GO" id="GO:0008765">
    <property type="term" value="F:UDP-N-acetylmuramoylalanyl-D-glutamate-2,6-diaminopimelate ligase activity"/>
    <property type="evidence" value="ECO:0007669"/>
    <property type="project" value="UniProtKB-UniRule"/>
</dbReference>
<evidence type="ECO:0000256" key="6">
    <source>
        <dbReference type="ARBA" id="ARBA00023316"/>
    </source>
</evidence>
<comment type="cofactor">
    <cofactor evidence="7">
        <name>Mg(2+)</name>
        <dbReference type="ChEBI" id="CHEBI:18420"/>
    </cofactor>
</comment>
<evidence type="ECO:0000256" key="8">
    <source>
        <dbReference type="RuleBase" id="RU004135"/>
    </source>
</evidence>
<feature type="binding site" evidence="7">
    <location>
        <position position="182"/>
    </location>
    <ligand>
        <name>UDP-N-acetyl-alpha-D-muramoyl-L-alanyl-D-glutamate</name>
        <dbReference type="ChEBI" id="CHEBI:83900"/>
    </ligand>
</feature>
<dbReference type="HAMAP" id="MF_00208">
    <property type="entry name" value="MurE"/>
    <property type="match status" value="1"/>
</dbReference>
<comment type="catalytic activity">
    <reaction evidence="7">
        <text>UDP-N-acetyl-alpha-D-muramoyl-L-alanyl-D-glutamate + meso-2,6-diaminopimelate + ATP = UDP-N-acetyl-alpha-D-muramoyl-L-alanyl-gamma-D-glutamyl-meso-2,6-diaminopimelate + ADP + phosphate + H(+)</text>
        <dbReference type="Rhea" id="RHEA:23676"/>
        <dbReference type="ChEBI" id="CHEBI:15378"/>
        <dbReference type="ChEBI" id="CHEBI:30616"/>
        <dbReference type="ChEBI" id="CHEBI:43474"/>
        <dbReference type="ChEBI" id="CHEBI:57791"/>
        <dbReference type="ChEBI" id="CHEBI:83900"/>
        <dbReference type="ChEBI" id="CHEBI:83905"/>
        <dbReference type="ChEBI" id="CHEBI:456216"/>
        <dbReference type="EC" id="6.3.2.13"/>
    </reaction>
</comment>
<dbReference type="GO" id="GO:0009252">
    <property type="term" value="P:peptidoglycan biosynthetic process"/>
    <property type="evidence" value="ECO:0007669"/>
    <property type="project" value="UniProtKB-UniRule"/>
</dbReference>
<dbReference type="EC" id="6.3.2.13" evidence="7"/>
<keyword evidence="7" id="KW-0547">Nucleotide-binding</keyword>
<comment type="function">
    <text evidence="7">Catalyzes the addition of meso-diaminopimelic acid to the nucleotide precursor UDP-N-acetylmuramoyl-L-alanyl-D-glutamate (UMAG) in the biosynthesis of bacterial cell-wall peptidoglycan.</text>
</comment>
<evidence type="ECO:0000259" key="10">
    <source>
        <dbReference type="Pfam" id="PF02875"/>
    </source>
</evidence>
<keyword evidence="3 7" id="KW-0133">Cell shape</keyword>
<comment type="caution">
    <text evidence="7">Lacks conserved residue(s) required for the propagation of feature annotation.</text>
</comment>
<dbReference type="GO" id="GO:0071555">
    <property type="term" value="P:cell wall organization"/>
    <property type="evidence" value="ECO:0007669"/>
    <property type="project" value="UniProtKB-KW"/>
</dbReference>
<keyword evidence="7 12" id="KW-0436">Ligase</keyword>
<protein>
    <recommendedName>
        <fullName evidence="7">UDP-N-acetylmuramoyl-L-alanyl-D-glutamate--2,6-diaminopimelate ligase</fullName>
        <ecNumber evidence="7">6.3.2.13</ecNumber>
    </recommendedName>
    <alternativeName>
        <fullName evidence="7">Meso-A2pm-adding enzyme</fullName>
    </alternativeName>
    <alternativeName>
        <fullName evidence="7">Meso-diaminopimelate-adding enzyme</fullName>
    </alternativeName>
    <alternativeName>
        <fullName evidence="7">UDP-MurNAc-L-Ala-D-Glu:meso-diaminopimelate ligase</fullName>
    </alternativeName>
    <alternativeName>
        <fullName evidence="7">UDP-MurNAc-tripeptide synthetase</fullName>
    </alternativeName>
    <alternativeName>
        <fullName evidence="7">UDP-N-acetylmuramyl-tripeptide synthetase</fullName>
    </alternativeName>
</protein>
<dbReference type="InterPro" id="IPR004101">
    <property type="entry name" value="Mur_ligase_C"/>
</dbReference>
<dbReference type="PANTHER" id="PTHR23135">
    <property type="entry name" value="MUR LIGASE FAMILY MEMBER"/>
    <property type="match status" value="1"/>
</dbReference>
<feature type="domain" description="Mur ligase C-terminal" evidence="10">
    <location>
        <begin position="325"/>
        <end position="446"/>
    </location>
</feature>
<feature type="domain" description="Mur ligase central" evidence="11">
    <location>
        <begin position="104"/>
        <end position="302"/>
    </location>
</feature>
<comment type="pathway">
    <text evidence="7 8">Cell wall biogenesis; peptidoglycan biosynthesis.</text>
</comment>
<dbReference type="InterPro" id="IPR036565">
    <property type="entry name" value="Mur-like_cat_sf"/>
</dbReference>
<dbReference type="InterPro" id="IPR000713">
    <property type="entry name" value="Mur_ligase_N"/>
</dbReference>
<evidence type="ECO:0000256" key="7">
    <source>
        <dbReference type="HAMAP-Rule" id="MF_00208"/>
    </source>
</evidence>
<evidence type="ECO:0000259" key="11">
    <source>
        <dbReference type="Pfam" id="PF08245"/>
    </source>
</evidence>
<dbReference type="InterPro" id="IPR036615">
    <property type="entry name" value="Mur_ligase_C_dom_sf"/>
</dbReference>
<gene>
    <name evidence="7" type="primary">murE</name>
    <name evidence="12" type="ORF">BXT86_01050</name>
</gene>
<dbReference type="GO" id="GO:0005737">
    <property type="term" value="C:cytoplasm"/>
    <property type="evidence" value="ECO:0007669"/>
    <property type="project" value="UniProtKB-SubCell"/>
</dbReference>
<feature type="binding site" evidence="7">
    <location>
        <position position="370"/>
    </location>
    <ligand>
        <name>meso-2,6-diaminopimelate</name>
        <dbReference type="ChEBI" id="CHEBI:57791"/>
    </ligand>
</feature>